<name>A0A5N6KTW2_9ROSI</name>
<comment type="subcellular location">
    <subcellularLocation>
        <location evidence="3">Mitochondrion inner membrane</location>
        <topology evidence="3">Peripheral membrane protein</topology>
    </subcellularLocation>
    <subcellularLocation>
        <location evidence="2">Peroxisome</location>
    </subcellularLocation>
</comment>
<keyword evidence="9" id="KW-0560">Oxidoreductase</keyword>
<dbReference type="GO" id="GO:0050136">
    <property type="term" value="F:NADH dehydrogenase (quinone) (non-electrogenic) activity"/>
    <property type="evidence" value="ECO:0007669"/>
    <property type="project" value="UniProtKB-EC"/>
</dbReference>
<dbReference type="InterPro" id="IPR036188">
    <property type="entry name" value="FAD/NAD-bd_sf"/>
</dbReference>
<evidence type="ECO:0000256" key="13">
    <source>
        <dbReference type="ARBA" id="ARBA00047599"/>
    </source>
</evidence>
<dbReference type="Pfam" id="PF22366">
    <property type="entry name" value="NDH2_C"/>
    <property type="match status" value="1"/>
</dbReference>
<comment type="cofactor">
    <cofactor evidence="1">
        <name>FAD</name>
        <dbReference type="ChEBI" id="CHEBI:57692"/>
    </cofactor>
</comment>
<organism evidence="17 18">
    <name type="scientific">Carpinus fangiana</name>
    <dbReference type="NCBI Taxonomy" id="176857"/>
    <lineage>
        <taxon>Eukaryota</taxon>
        <taxon>Viridiplantae</taxon>
        <taxon>Streptophyta</taxon>
        <taxon>Embryophyta</taxon>
        <taxon>Tracheophyta</taxon>
        <taxon>Spermatophyta</taxon>
        <taxon>Magnoliopsida</taxon>
        <taxon>eudicotyledons</taxon>
        <taxon>Gunneridae</taxon>
        <taxon>Pentapetalae</taxon>
        <taxon>rosids</taxon>
        <taxon>fabids</taxon>
        <taxon>Fagales</taxon>
        <taxon>Betulaceae</taxon>
        <taxon>Carpinus</taxon>
    </lineage>
</organism>
<evidence type="ECO:0000256" key="4">
    <source>
        <dbReference type="ARBA" id="ARBA00005272"/>
    </source>
</evidence>
<keyword evidence="18" id="KW-1185">Reference proteome</keyword>
<comment type="similarity">
    <text evidence="4">Belongs to the NADH dehydrogenase family.</text>
</comment>
<dbReference type="OrthoDB" id="9992747at2759"/>
<gene>
    <name evidence="17" type="ORF">FH972_022876</name>
</gene>
<dbReference type="EMBL" id="VIBQ01000013">
    <property type="protein sequence ID" value="KAB8345821.1"/>
    <property type="molecule type" value="Genomic_DNA"/>
</dbReference>
<feature type="domain" description="FAD/NAD(P)-binding" evidence="15">
    <location>
        <begin position="64"/>
        <end position="374"/>
    </location>
</feature>
<evidence type="ECO:0000313" key="17">
    <source>
        <dbReference type="EMBL" id="KAB8345821.1"/>
    </source>
</evidence>
<dbReference type="SUPFAM" id="SSF51905">
    <property type="entry name" value="FAD/NAD(P)-binding domain"/>
    <property type="match status" value="2"/>
</dbReference>
<sequence>MKPNTQSVLRCTSRLSRHAASRSSKRTLINSASRLSLRHRAPSQTQSRGLTIADLDKSKGDRERVVILGSGWAGYPLARTLDPKKFQAVIVSPRSYFVFTPLLASTSVGTLEFRTALEPIRSRRSKARYIQGWADDVDFFNKTVTVEEAVADPNQGLALTGPRYEGKTEEEVVNVLQSKKIKGQVFNLSYDKLAIAVGCYSQTFNIPGVREHAHFLKDVGDARAIRKRLLECFEAAALPTTPDTVRRQLLTFAIVGGGPTGIEFSAELHDLCTEEMSRIYPELAEFVSITVYDVAPKVLGMFDDKLAKYAADTFKREGIAIKTSHHVENITRGLPGVEYSPASTRPGLTLKVKEEGEMGVGMVVWSTGLQMNPFVERALSTVRRFPRKEVIFKAQDQEVTDAEAKTWTIARDGRSGGLLTNDRLRVMLESNSSSGNGETRKRAFMKDVFAIGDCGVVEGTAYPATAQVANQKALYLGKRLNRNDMQQQRFTWKNLGIMAYLGNWRALVQGGSGFGNISGRTAWIIWRGAYLMMALSWKNRILIPVYWVINWIFGRDISRF</sequence>
<dbReference type="PRINTS" id="PR00368">
    <property type="entry name" value="FADPNR"/>
</dbReference>
<proteinExistence type="inferred from homology"/>
<evidence type="ECO:0000256" key="1">
    <source>
        <dbReference type="ARBA" id="ARBA00001974"/>
    </source>
</evidence>
<comment type="catalytic activity">
    <reaction evidence="14">
        <text>a ubiquinone + NADH + H(+) = a ubiquinol + NAD(+)</text>
        <dbReference type="Rhea" id="RHEA:23152"/>
        <dbReference type="Rhea" id="RHEA-COMP:9565"/>
        <dbReference type="Rhea" id="RHEA-COMP:9566"/>
        <dbReference type="ChEBI" id="CHEBI:15378"/>
        <dbReference type="ChEBI" id="CHEBI:16389"/>
        <dbReference type="ChEBI" id="CHEBI:17976"/>
        <dbReference type="ChEBI" id="CHEBI:57540"/>
        <dbReference type="ChEBI" id="CHEBI:57945"/>
    </reaction>
</comment>
<dbReference type="GO" id="GO:0005743">
    <property type="term" value="C:mitochondrial inner membrane"/>
    <property type="evidence" value="ECO:0007669"/>
    <property type="project" value="UniProtKB-SubCell"/>
</dbReference>
<evidence type="ECO:0000256" key="7">
    <source>
        <dbReference type="ARBA" id="ARBA00022792"/>
    </source>
</evidence>
<evidence type="ECO:0000256" key="8">
    <source>
        <dbReference type="ARBA" id="ARBA00022827"/>
    </source>
</evidence>
<evidence type="ECO:0000256" key="6">
    <source>
        <dbReference type="ARBA" id="ARBA00022630"/>
    </source>
</evidence>
<protein>
    <recommendedName>
        <fullName evidence="5">NADH:ubiquinone reductase (non-electrogenic)</fullName>
        <ecNumber evidence="5">1.6.5.9</ecNumber>
    </recommendedName>
</protein>
<dbReference type="GO" id="GO:0005777">
    <property type="term" value="C:peroxisome"/>
    <property type="evidence" value="ECO:0007669"/>
    <property type="project" value="UniProtKB-SubCell"/>
</dbReference>
<dbReference type="InterPro" id="IPR023753">
    <property type="entry name" value="FAD/NAD-binding_dom"/>
</dbReference>
<keyword evidence="7" id="KW-0472">Membrane</keyword>
<accession>A0A5N6KTW2</accession>
<evidence type="ECO:0000256" key="3">
    <source>
        <dbReference type="ARBA" id="ARBA00004637"/>
    </source>
</evidence>
<evidence type="ECO:0000256" key="14">
    <source>
        <dbReference type="ARBA" id="ARBA00049010"/>
    </source>
</evidence>
<evidence type="ECO:0000256" key="10">
    <source>
        <dbReference type="ARBA" id="ARBA00023027"/>
    </source>
</evidence>
<evidence type="ECO:0000256" key="11">
    <source>
        <dbReference type="ARBA" id="ARBA00023128"/>
    </source>
</evidence>
<keyword evidence="12" id="KW-0576">Peroxisome</keyword>
<evidence type="ECO:0000259" key="15">
    <source>
        <dbReference type="Pfam" id="PF07992"/>
    </source>
</evidence>
<dbReference type="AlphaFoldDB" id="A0A5N6KTW2"/>
<evidence type="ECO:0000259" key="16">
    <source>
        <dbReference type="Pfam" id="PF22366"/>
    </source>
</evidence>
<evidence type="ECO:0000313" key="18">
    <source>
        <dbReference type="Proteomes" id="UP000327013"/>
    </source>
</evidence>
<dbReference type="InterPro" id="IPR045024">
    <property type="entry name" value="NDH-2"/>
</dbReference>
<dbReference type="Pfam" id="PF07992">
    <property type="entry name" value="Pyr_redox_2"/>
    <property type="match status" value="1"/>
</dbReference>
<keyword evidence="11" id="KW-0496">Mitochondrion</keyword>
<keyword evidence="7" id="KW-0999">Mitochondrion inner membrane</keyword>
<dbReference type="EC" id="1.6.5.9" evidence="5"/>
<comment type="catalytic activity">
    <reaction evidence="13">
        <text>a quinone + NADH + H(+) = a quinol + NAD(+)</text>
        <dbReference type="Rhea" id="RHEA:46160"/>
        <dbReference type="ChEBI" id="CHEBI:15378"/>
        <dbReference type="ChEBI" id="CHEBI:24646"/>
        <dbReference type="ChEBI" id="CHEBI:57540"/>
        <dbReference type="ChEBI" id="CHEBI:57945"/>
        <dbReference type="ChEBI" id="CHEBI:132124"/>
        <dbReference type="EC" id="1.6.5.9"/>
    </reaction>
</comment>
<dbReference type="InterPro" id="IPR054585">
    <property type="entry name" value="NDH2-like_C"/>
</dbReference>
<keyword evidence="10" id="KW-0520">NAD</keyword>
<dbReference type="PANTHER" id="PTHR43706">
    <property type="entry name" value="NADH DEHYDROGENASE"/>
    <property type="match status" value="1"/>
</dbReference>
<keyword evidence="8" id="KW-0274">FAD</keyword>
<dbReference type="PANTHER" id="PTHR43706:SF17">
    <property type="entry name" value="NADH DEHYDROGENASE (EUROFUNG)"/>
    <property type="match status" value="1"/>
</dbReference>
<evidence type="ECO:0000256" key="9">
    <source>
        <dbReference type="ARBA" id="ARBA00023002"/>
    </source>
</evidence>
<evidence type="ECO:0000256" key="12">
    <source>
        <dbReference type="ARBA" id="ARBA00023140"/>
    </source>
</evidence>
<dbReference type="Proteomes" id="UP000327013">
    <property type="component" value="Unassembled WGS sequence"/>
</dbReference>
<keyword evidence="6" id="KW-0285">Flavoprotein</keyword>
<dbReference type="Gene3D" id="3.50.50.100">
    <property type="match status" value="1"/>
</dbReference>
<reference evidence="17 18" key="1">
    <citation type="submission" date="2019-06" db="EMBL/GenBank/DDBJ databases">
        <title>A chromosomal-level reference genome of Carpinus fangiana (Coryloideae, Betulaceae).</title>
        <authorList>
            <person name="Yang X."/>
            <person name="Wang Z."/>
            <person name="Zhang L."/>
            <person name="Hao G."/>
            <person name="Liu J."/>
            <person name="Yang Y."/>
        </authorList>
    </citation>
    <scope>NUCLEOTIDE SEQUENCE [LARGE SCALE GENOMIC DNA]</scope>
    <source>
        <strain evidence="17">Cfa_2016G</strain>
        <tissue evidence="17">Leaf</tissue>
    </source>
</reference>
<feature type="domain" description="External alternative NADH-ubiquinone oxidoreductase-like C-terminal" evidence="16">
    <location>
        <begin position="495"/>
        <end position="556"/>
    </location>
</feature>
<comment type="caution">
    <text evidence="17">The sequence shown here is derived from an EMBL/GenBank/DDBJ whole genome shotgun (WGS) entry which is preliminary data.</text>
</comment>
<evidence type="ECO:0000256" key="2">
    <source>
        <dbReference type="ARBA" id="ARBA00004275"/>
    </source>
</evidence>
<evidence type="ECO:0000256" key="5">
    <source>
        <dbReference type="ARBA" id="ARBA00012637"/>
    </source>
</evidence>